<feature type="transmembrane region" description="Helical" evidence="11">
    <location>
        <begin position="385"/>
        <end position="404"/>
    </location>
</feature>
<evidence type="ECO:0000256" key="6">
    <source>
        <dbReference type="ARBA" id="ARBA00022989"/>
    </source>
</evidence>
<dbReference type="EMBL" id="JAROAV010000028">
    <property type="protein sequence ID" value="MDF8264810.1"/>
    <property type="molecule type" value="Genomic_DNA"/>
</dbReference>
<accession>A0ABT6C7H6</accession>
<evidence type="ECO:0000256" key="11">
    <source>
        <dbReference type="HAMAP-Rule" id="MF_01844"/>
    </source>
</evidence>
<evidence type="ECO:0000256" key="5">
    <source>
        <dbReference type="ARBA" id="ARBA00022692"/>
    </source>
</evidence>
<gene>
    <name evidence="11 12" type="primary">nhaA</name>
    <name evidence="12" type="ORF">P4R38_11190</name>
</gene>
<dbReference type="PANTHER" id="PTHR30341:SF0">
    <property type="entry name" value="NA(+)_H(+) ANTIPORTER NHAA"/>
    <property type="match status" value="1"/>
</dbReference>
<feature type="transmembrane region" description="Helical" evidence="11">
    <location>
        <begin position="75"/>
        <end position="93"/>
    </location>
</feature>
<evidence type="ECO:0000256" key="1">
    <source>
        <dbReference type="ARBA" id="ARBA00004429"/>
    </source>
</evidence>
<protein>
    <recommendedName>
        <fullName evidence="11">Na(+)/H(+) antiporter NhaA</fullName>
    </recommendedName>
    <alternativeName>
        <fullName evidence="11">Sodium/proton antiporter NhaA</fullName>
    </alternativeName>
</protein>
<keyword evidence="4 11" id="KW-1003">Cell membrane</keyword>
<keyword evidence="3 11" id="KW-0050">Antiport</keyword>
<organism evidence="12 13">
    <name type="scientific">Luteipulveratus flavus</name>
    <dbReference type="NCBI Taxonomy" id="3031728"/>
    <lineage>
        <taxon>Bacteria</taxon>
        <taxon>Bacillati</taxon>
        <taxon>Actinomycetota</taxon>
        <taxon>Actinomycetes</taxon>
        <taxon>Micrococcales</taxon>
        <taxon>Dermacoccaceae</taxon>
        <taxon>Luteipulveratus</taxon>
    </lineage>
</organism>
<keyword evidence="8 11" id="KW-0406">Ion transport</keyword>
<sequence>MVLPTPRAPRLLSRGSWPEAHRIAAALRAETVGGALLLVAALLAVVWANTPWRDGYTALRDAHVGPAALGLDLSLAHWASDGLLAIFFFVVGLELKQEFVVGDLREPSRAAVPVVAAACGVVVPAVVYTVVNIAADGRPAGWAVPTATDIAFALAVLAVLGTHLPSALRSFLLTLAVVDDLIAITIIAMFFTADLDLVVLGLALLPIAAFGVLVQRGVRTPWLLLPLGVLTWALVHGSGIHATIAGVVLGLLVPVRDARGGSADGSSSHAADLEHRLRPLSAGVAVPVFAFMAAGVTVVDGGFGDALRDPVTIGVVAGLVAGKCVGVLGGTFLVARFTRAELSDDLAWSDVLGLSLLAGIGFTVSLLIGELAFGTGSAADEHVKIGVLAGSVLAALLAAVVLRLRNATYRRIEEYETRDDDGDGVPDCYDHPAQA</sequence>
<feature type="transmembrane region" description="Helical" evidence="11">
    <location>
        <begin position="280"/>
        <end position="299"/>
    </location>
</feature>
<feature type="transmembrane region" description="Helical" evidence="11">
    <location>
        <begin position="172"/>
        <end position="191"/>
    </location>
</feature>
<dbReference type="InterPro" id="IPR023171">
    <property type="entry name" value="Na/H_antiporter_dom_sf"/>
</dbReference>
<comment type="catalytic activity">
    <reaction evidence="11">
        <text>Na(+)(in) + 2 H(+)(out) = Na(+)(out) + 2 H(+)(in)</text>
        <dbReference type="Rhea" id="RHEA:29251"/>
        <dbReference type="ChEBI" id="CHEBI:15378"/>
        <dbReference type="ChEBI" id="CHEBI:29101"/>
    </reaction>
</comment>
<keyword evidence="2 11" id="KW-0813">Transport</keyword>
<dbReference type="Pfam" id="PF06965">
    <property type="entry name" value="Na_H_antiport_1"/>
    <property type="match status" value="1"/>
</dbReference>
<feature type="transmembrane region" description="Helical" evidence="11">
    <location>
        <begin position="114"/>
        <end position="134"/>
    </location>
</feature>
<evidence type="ECO:0000313" key="13">
    <source>
        <dbReference type="Proteomes" id="UP001528912"/>
    </source>
</evidence>
<evidence type="ECO:0000256" key="4">
    <source>
        <dbReference type="ARBA" id="ARBA00022475"/>
    </source>
</evidence>
<comment type="caution">
    <text evidence="12">The sequence shown here is derived from an EMBL/GenBank/DDBJ whole genome shotgun (WGS) entry which is preliminary data.</text>
</comment>
<keyword evidence="5 11" id="KW-0812">Transmembrane</keyword>
<name>A0ABT6C7H6_9MICO</name>
<evidence type="ECO:0000256" key="10">
    <source>
        <dbReference type="ARBA" id="ARBA00023201"/>
    </source>
</evidence>
<keyword evidence="10 11" id="KW-0739">Sodium transport</keyword>
<reference evidence="12 13" key="1">
    <citation type="submission" date="2023-03" db="EMBL/GenBank/DDBJ databases">
        <title>YIM 133296 draft genome.</title>
        <authorList>
            <person name="Xiong L."/>
        </authorList>
    </citation>
    <scope>NUCLEOTIDE SEQUENCE [LARGE SCALE GENOMIC DNA]</scope>
    <source>
        <strain evidence="12 13">YIM 133296</strain>
    </source>
</reference>
<feature type="transmembrane region" description="Helical" evidence="11">
    <location>
        <begin position="347"/>
        <end position="373"/>
    </location>
</feature>
<comment type="subcellular location">
    <subcellularLocation>
        <location evidence="1">Cell inner membrane</location>
        <topology evidence="1">Multi-pass membrane protein</topology>
    </subcellularLocation>
    <subcellularLocation>
        <location evidence="11">Cell membrane</location>
        <topology evidence="11">Multi-pass membrane protein</topology>
    </subcellularLocation>
</comment>
<feature type="transmembrane region" description="Helical" evidence="11">
    <location>
        <begin position="31"/>
        <end position="50"/>
    </location>
</feature>
<evidence type="ECO:0000256" key="3">
    <source>
        <dbReference type="ARBA" id="ARBA00022449"/>
    </source>
</evidence>
<dbReference type="HAMAP" id="MF_01844">
    <property type="entry name" value="NhaA"/>
    <property type="match status" value="1"/>
</dbReference>
<keyword evidence="6 11" id="KW-1133">Transmembrane helix</keyword>
<feature type="transmembrane region" description="Helical" evidence="11">
    <location>
        <begin position="140"/>
        <end position="160"/>
    </location>
</feature>
<evidence type="ECO:0000256" key="9">
    <source>
        <dbReference type="ARBA" id="ARBA00023136"/>
    </source>
</evidence>
<dbReference type="NCBIfam" id="TIGR00773">
    <property type="entry name" value="NhaA"/>
    <property type="match status" value="1"/>
</dbReference>
<comment type="function">
    <text evidence="11">Na(+)/H(+) antiporter that extrudes sodium in exchange for external protons.</text>
</comment>
<comment type="similarity">
    <text evidence="11">Belongs to the NhaA Na(+)/H(+) (TC 2.A.33) antiporter family.</text>
</comment>
<keyword evidence="9 11" id="KW-0472">Membrane</keyword>
<keyword evidence="13" id="KW-1185">Reference proteome</keyword>
<keyword evidence="7 11" id="KW-0915">Sodium</keyword>
<dbReference type="RefSeq" id="WP_277192196.1">
    <property type="nucleotide sequence ID" value="NZ_JAROAV010000028.1"/>
</dbReference>
<dbReference type="Proteomes" id="UP001528912">
    <property type="component" value="Unassembled WGS sequence"/>
</dbReference>
<evidence type="ECO:0000256" key="8">
    <source>
        <dbReference type="ARBA" id="ARBA00023065"/>
    </source>
</evidence>
<feature type="transmembrane region" description="Helical" evidence="11">
    <location>
        <begin position="311"/>
        <end position="335"/>
    </location>
</feature>
<evidence type="ECO:0000256" key="7">
    <source>
        <dbReference type="ARBA" id="ARBA00023053"/>
    </source>
</evidence>
<dbReference type="PANTHER" id="PTHR30341">
    <property type="entry name" value="SODIUM ION/PROTON ANTIPORTER NHAA-RELATED"/>
    <property type="match status" value="1"/>
</dbReference>
<dbReference type="Gene3D" id="1.20.1530.10">
    <property type="entry name" value="Na+/H+ antiporter like domain"/>
    <property type="match status" value="1"/>
</dbReference>
<dbReference type="InterPro" id="IPR004670">
    <property type="entry name" value="NhaA"/>
</dbReference>
<feature type="transmembrane region" description="Helical" evidence="11">
    <location>
        <begin position="197"/>
        <end position="214"/>
    </location>
</feature>
<proteinExistence type="inferred from homology"/>
<evidence type="ECO:0000313" key="12">
    <source>
        <dbReference type="EMBL" id="MDF8264810.1"/>
    </source>
</evidence>
<evidence type="ECO:0000256" key="2">
    <source>
        <dbReference type="ARBA" id="ARBA00022448"/>
    </source>
</evidence>